<gene>
    <name evidence="1" type="ORF">DERYTH_LOCUS655</name>
</gene>
<accession>A0A9N8VMU9</accession>
<comment type="caution">
    <text evidence="1">The sequence shown here is derived from an EMBL/GenBank/DDBJ whole genome shotgun (WGS) entry which is preliminary data.</text>
</comment>
<evidence type="ECO:0000313" key="1">
    <source>
        <dbReference type="EMBL" id="CAG8453786.1"/>
    </source>
</evidence>
<protein>
    <submittedName>
        <fullName evidence="1">196_t:CDS:1</fullName>
    </submittedName>
</protein>
<sequence length="438" mass="49706">MWKQIKTFVEPLERFITTSSVKKTSLSHTSCTSQLSKSIKHVSEPQKQFTSSAFVNRVEKSKLLRFLQDTFPLLKSLTPLEIPAPVTSTQISLHFYKSQRSCFLHSYGLMQPAGARNVFNGGIRNFSTVQTTMINNCAGNGSAILAQLGFKPFSAFATKTGSLWAQQFQMNNVDHVKKNRPTDLKIMDQKKVFTESKGIIEAIQKKNIINENKQNMTRIVCRSNITNSPKKSEAATEIMDDNAIVTSDNAQIYMSFVLISSLFLDPRFNSITDSITNNSHQMNQLNPSFIQNLGKFAEMQHRHMVEIISILTLLLKHEKYELELFGYELRVYFPPEMSISDVKNLLQTLGINSESPYFKLKEMMNLALSIALSNSTDETDINLSDSFLINSFSSPCMTPPRLKQEYIHEINEFLALVDSLITEKDSFGKKVRNEQNSM</sequence>
<keyword evidence="2" id="KW-1185">Reference proteome</keyword>
<proteinExistence type="predicted"/>
<dbReference type="OrthoDB" id="2363028at2759"/>
<evidence type="ECO:0000313" key="2">
    <source>
        <dbReference type="Proteomes" id="UP000789405"/>
    </source>
</evidence>
<organism evidence="1 2">
    <name type="scientific">Dentiscutata erythropus</name>
    <dbReference type="NCBI Taxonomy" id="1348616"/>
    <lineage>
        <taxon>Eukaryota</taxon>
        <taxon>Fungi</taxon>
        <taxon>Fungi incertae sedis</taxon>
        <taxon>Mucoromycota</taxon>
        <taxon>Glomeromycotina</taxon>
        <taxon>Glomeromycetes</taxon>
        <taxon>Diversisporales</taxon>
        <taxon>Gigasporaceae</taxon>
        <taxon>Dentiscutata</taxon>
    </lineage>
</organism>
<name>A0A9N8VMU9_9GLOM</name>
<dbReference type="EMBL" id="CAJVPY010000154">
    <property type="protein sequence ID" value="CAG8453786.1"/>
    <property type="molecule type" value="Genomic_DNA"/>
</dbReference>
<reference evidence="1" key="1">
    <citation type="submission" date="2021-06" db="EMBL/GenBank/DDBJ databases">
        <authorList>
            <person name="Kallberg Y."/>
            <person name="Tangrot J."/>
            <person name="Rosling A."/>
        </authorList>
    </citation>
    <scope>NUCLEOTIDE SEQUENCE</scope>
    <source>
        <strain evidence="1">MA453B</strain>
    </source>
</reference>
<dbReference type="Proteomes" id="UP000789405">
    <property type="component" value="Unassembled WGS sequence"/>
</dbReference>
<dbReference type="AlphaFoldDB" id="A0A9N8VMU9"/>